<evidence type="ECO:0000256" key="5">
    <source>
        <dbReference type="ARBA" id="ARBA00022967"/>
    </source>
</evidence>
<dbReference type="InterPro" id="IPR050123">
    <property type="entry name" value="Prok_molybdopt-oxidoreductase"/>
</dbReference>
<dbReference type="FunFam" id="3.30.70.20:FF:000002">
    <property type="entry name" value="NADH-ubiquinone oxidoreductase 75 kDa subunit"/>
    <property type="match status" value="1"/>
</dbReference>
<proteinExistence type="inferred from homology"/>
<name>A0A1J0RD57_9STRA</name>
<keyword evidence="12" id="KW-0496">Mitochondrion</keyword>
<evidence type="ECO:0000313" key="12">
    <source>
        <dbReference type="EMBL" id="APD75815.1"/>
    </source>
</evidence>
<comment type="cofactor">
    <cofactor evidence="1">
        <name>[4Fe-4S] cluster</name>
        <dbReference type="ChEBI" id="CHEBI:49883"/>
    </cofactor>
</comment>
<dbReference type="SMART" id="SM00929">
    <property type="entry name" value="NADH-G_4Fe-4S_3"/>
    <property type="match status" value="1"/>
</dbReference>
<dbReference type="AlphaFoldDB" id="A0A1J0RD57"/>
<evidence type="ECO:0000256" key="1">
    <source>
        <dbReference type="ARBA" id="ARBA00001966"/>
    </source>
</evidence>
<dbReference type="InterPro" id="IPR006963">
    <property type="entry name" value="Mopterin_OxRdtase_4Fe-4S_dom"/>
</dbReference>
<dbReference type="InterPro" id="IPR000283">
    <property type="entry name" value="NADH_UbQ_OxRdtase_75kDa_su_CS"/>
</dbReference>
<gene>
    <name evidence="12" type="primary">nad11</name>
    <name evidence="12" type="ORF">BGL49_001</name>
</gene>
<evidence type="ECO:0000259" key="11">
    <source>
        <dbReference type="PROSITE" id="PS51839"/>
    </source>
</evidence>
<dbReference type="InterPro" id="IPR054351">
    <property type="entry name" value="NADH_UbQ_OxRdtase_ferredoxin"/>
</dbReference>
<evidence type="ECO:0000256" key="6">
    <source>
        <dbReference type="ARBA" id="ARBA00023004"/>
    </source>
</evidence>
<dbReference type="Pfam" id="PF10588">
    <property type="entry name" value="NADH-G_4Fe-4S_3"/>
    <property type="match status" value="1"/>
</dbReference>
<dbReference type="GO" id="GO:0042773">
    <property type="term" value="P:ATP synthesis coupled electron transport"/>
    <property type="evidence" value="ECO:0007669"/>
    <property type="project" value="InterPro"/>
</dbReference>
<dbReference type="EMBL" id="KY021079">
    <property type="protein sequence ID" value="APD75815.1"/>
    <property type="molecule type" value="Genomic_DNA"/>
</dbReference>
<dbReference type="PANTHER" id="PTHR43105:SF13">
    <property type="entry name" value="NADH-UBIQUINONE OXIDOREDUCTASE 75 KDA SUBUNIT, MITOCHONDRIAL"/>
    <property type="match status" value="1"/>
</dbReference>
<feature type="domain" description="4Fe-4S Mo/W bis-MGD-type" evidence="10">
    <location>
        <begin position="173"/>
        <end position="228"/>
    </location>
</feature>
<evidence type="ECO:0000256" key="2">
    <source>
        <dbReference type="ARBA" id="ARBA00005404"/>
    </source>
</evidence>
<dbReference type="SUPFAM" id="SSF53706">
    <property type="entry name" value="Formate dehydrogenase/DMSO reductase, domains 1-3"/>
    <property type="match status" value="1"/>
</dbReference>
<dbReference type="InterPro" id="IPR019574">
    <property type="entry name" value="NADH_UbQ_OxRdtase_Gsu_4Fe4S-bd"/>
</dbReference>
<dbReference type="GO" id="GO:0051539">
    <property type="term" value="F:4 iron, 4 sulfur cluster binding"/>
    <property type="evidence" value="ECO:0007669"/>
    <property type="project" value="UniProtKB-KW"/>
</dbReference>
<organism evidence="12">
    <name type="scientific">Asterionella formosa</name>
    <dbReference type="NCBI Taxonomy" id="210441"/>
    <lineage>
        <taxon>Eukaryota</taxon>
        <taxon>Sar</taxon>
        <taxon>Stramenopiles</taxon>
        <taxon>Ochrophyta</taxon>
        <taxon>Bacillariophyta</taxon>
        <taxon>Fragilariophyceae</taxon>
        <taxon>Fragilariophycidae</taxon>
        <taxon>Fragilariales</taxon>
        <taxon>Fragilariaceae</taxon>
        <taxon>Asterionella</taxon>
    </lineage>
</organism>
<comment type="cofactor">
    <cofactor evidence="9">
        <name>[2Fe-2S] cluster</name>
        <dbReference type="ChEBI" id="CHEBI:190135"/>
    </cofactor>
</comment>
<feature type="domain" description="4Fe-4S His(Cys)3-ligated-type" evidence="11">
    <location>
        <begin position="36"/>
        <end position="75"/>
    </location>
</feature>
<dbReference type="GO" id="GO:0046872">
    <property type="term" value="F:metal ion binding"/>
    <property type="evidence" value="ECO:0007669"/>
    <property type="project" value="UniProtKB-KW"/>
</dbReference>
<reference evidence="12" key="1">
    <citation type="submission" date="2016-10" db="EMBL/GenBank/DDBJ databases">
        <title>Complete mitochondrial genome of the freshwater diatom Asterionella formosa.</title>
        <authorList>
            <person name="Villain A."/>
            <person name="Kojadinovic M."/>
            <person name="Puppo C."/>
            <person name="Prioretti L."/>
            <person name="Hubert P."/>
            <person name="Zhang Y."/>
            <person name="Gregori G."/>
            <person name="Roulet A."/>
            <person name="Roques C."/>
            <person name="Claverie J.-M."/>
            <person name="Gontero B."/>
            <person name="Blanc G."/>
        </authorList>
    </citation>
    <scope>NUCLEOTIDE SEQUENCE</scope>
    <source>
        <strain evidence="12">BGM1</strain>
    </source>
</reference>
<dbReference type="GO" id="GO:0008137">
    <property type="term" value="F:NADH dehydrogenase (ubiquinone) activity"/>
    <property type="evidence" value="ECO:0007669"/>
    <property type="project" value="InterPro"/>
</dbReference>
<dbReference type="InterPro" id="IPR006656">
    <property type="entry name" value="Mopterin_OxRdtase"/>
</dbReference>
<evidence type="ECO:0000256" key="7">
    <source>
        <dbReference type="ARBA" id="ARBA00023014"/>
    </source>
</evidence>
<keyword evidence="6" id="KW-0408">Iron</keyword>
<evidence type="ECO:0000256" key="4">
    <source>
        <dbReference type="ARBA" id="ARBA00022723"/>
    </source>
</evidence>
<dbReference type="SUPFAM" id="SSF54862">
    <property type="entry name" value="4Fe-4S ferredoxins"/>
    <property type="match status" value="1"/>
</dbReference>
<keyword evidence="8" id="KW-0520">NAD</keyword>
<dbReference type="PROSITE" id="PS51669">
    <property type="entry name" value="4FE4S_MOW_BIS_MGD"/>
    <property type="match status" value="1"/>
</dbReference>
<keyword evidence="4" id="KW-0479">Metal-binding</keyword>
<dbReference type="PROSITE" id="PS51839">
    <property type="entry name" value="4FE4S_HC3"/>
    <property type="match status" value="1"/>
</dbReference>
<evidence type="ECO:0000259" key="10">
    <source>
        <dbReference type="PROSITE" id="PS51669"/>
    </source>
</evidence>
<accession>A0A1J0RD57</accession>
<comment type="similarity">
    <text evidence="2">Belongs to the complex I 75 kDa subunit family.</text>
</comment>
<dbReference type="Pfam" id="PF22151">
    <property type="entry name" value="Fer4_NDSU1"/>
    <property type="match status" value="1"/>
</dbReference>
<dbReference type="PROSITE" id="PS00643">
    <property type="entry name" value="COMPLEX1_75K_3"/>
    <property type="match status" value="1"/>
</dbReference>
<dbReference type="Pfam" id="PF22117">
    <property type="entry name" value="Fer4_Nqo3"/>
    <property type="match status" value="1"/>
</dbReference>
<evidence type="ECO:0000256" key="8">
    <source>
        <dbReference type="ARBA" id="ARBA00023027"/>
    </source>
</evidence>
<protein>
    <submittedName>
        <fullName evidence="12">NADH dehydrogenase subunit 11</fullName>
    </submittedName>
</protein>
<dbReference type="Pfam" id="PF00384">
    <property type="entry name" value="Molybdopterin"/>
    <property type="match status" value="1"/>
</dbReference>
<dbReference type="RefSeq" id="YP_009326054.1">
    <property type="nucleotide sequence ID" value="NC_032029.1"/>
</dbReference>
<evidence type="ECO:0000256" key="9">
    <source>
        <dbReference type="ARBA" id="ARBA00034078"/>
    </source>
</evidence>
<dbReference type="Gene3D" id="3.30.70.20">
    <property type="match status" value="1"/>
</dbReference>
<dbReference type="GO" id="GO:0016491">
    <property type="term" value="F:oxidoreductase activity"/>
    <property type="evidence" value="ECO:0007669"/>
    <property type="project" value="InterPro"/>
</dbReference>
<dbReference type="GeneID" id="30510739"/>
<keyword evidence="7" id="KW-0411">Iron-sulfur</keyword>
<sequence>MCLIELKQSNKPMISCSVNAKTTLLPNTEIYTNSPLVKKARENVLEFLLLNHPLDCPICDQAGECDLQDQSLFFGFTRKRFYNYKKIVIDKNIGPIIKTVMTRCIHCTRCIRFATEIAGVQDLGAFGRSFSTEIGTYISKTFQSEISGNVIDLCPVGALTSKFYPFINRSWELKFINSIDFSDGFGLGIILQIKNKKIIKIHSNFNINKTEWISNKTRFSFDGLFPSDYSLNTEELNNIWFGLFKKLIKLFYFYDHLSRHNLKLKPLFLIFGSTLNNESINLLFFISKRYKFIKLRRNMLVNSSLDLEQYFKFNDLMTSVNFNKSKFCFLIGVNPRYEGFYLNVKMRQRQLKGKFEIFSMNSTIDLTYQVKTLSTNPKFLKIISEGNHILSQYFITSKPSLVLNQRISNRIDSNFFFKSMLIIETYSKLKKNTWNGFNLLSSSLNTVGINILNVFSGFSNKDFLNSTGLFFFNSSLNEISNLNKMLNLKLLNYLAIQVEYFIIKLGCCSKKLLLSKISEYLYLPSSNFFENSGTFISTEGITKISTKILVTNLEKKNDWEILRILLSNSKSLKLLHSTSKLLFLDWNLNRLRNYIIFLAYASQGISNLSFFFNKKCQIIKNRLFKFDICKVNIFNTKLKRFIYDFYLANESYYSRFSFIMIQSSNVLRFEKINFESIFIG</sequence>
<dbReference type="Gene3D" id="3.10.20.740">
    <property type="match status" value="1"/>
</dbReference>
<evidence type="ECO:0000256" key="3">
    <source>
        <dbReference type="ARBA" id="ARBA00022485"/>
    </source>
</evidence>
<keyword evidence="3" id="KW-0004">4Fe-4S</keyword>
<keyword evidence="5" id="KW-1278">Translocase</keyword>
<geneLocation type="mitochondrion" evidence="12"/>
<dbReference type="GO" id="GO:0016020">
    <property type="term" value="C:membrane"/>
    <property type="evidence" value="ECO:0007669"/>
    <property type="project" value="InterPro"/>
</dbReference>
<dbReference type="PANTHER" id="PTHR43105">
    <property type="entry name" value="RESPIRATORY NITRATE REDUCTASE"/>
    <property type="match status" value="1"/>
</dbReference>